<dbReference type="SUPFAM" id="SSF53822">
    <property type="entry name" value="Periplasmic binding protein-like I"/>
    <property type="match status" value="1"/>
</dbReference>
<dbReference type="CDD" id="cd06342">
    <property type="entry name" value="PBP1_ABC_LIVBP-like"/>
    <property type="match status" value="1"/>
</dbReference>
<dbReference type="Gene3D" id="3.40.50.2300">
    <property type="match status" value="2"/>
</dbReference>
<comment type="similarity">
    <text evidence="1">Belongs to the leucine-binding protein family.</text>
</comment>
<evidence type="ECO:0000256" key="3">
    <source>
        <dbReference type="SAM" id="SignalP"/>
    </source>
</evidence>
<dbReference type="Pfam" id="PF13458">
    <property type="entry name" value="Peripla_BP_6"/>
    <property type="match status" value="1"/>
</dbReference>
<keyword evidence="2 3" id="KW-0732">Signal</keyword>
<feature type="chain" id="PRO_5045975846" evidence="3">
    <location>
        <begin position="29"/>
        <end position="381"/>
    </location>
</feature>
<gene>
    <name evidence="5" type="ORF">OMP39_10505</name>
</gene>
<reference evidence="5" key="1">
    <citation type="submission" date="2022-10" db="EMBL/GenBank/DDBJ databases">
        <title>Complete genome sequence of Schlegelella aquatica LMG 23380.</title>
        <authorList>
            <person name="Musilova J."/>
            <person name="Kourilova X."/>
            <person name="Bezdicek M."/>
            <person name="Hermankova K."/>
            <person name="Obruca S."/>
            <person name="Sedlar K."/>
        </authorList>
    </citation>
    <scope>NUCLEOTIDE SEQUENCE</scope>
    <source>
        <strain evidence="5">LMG 23380</strain>
    </source>
</reference>
<feature type="domain" description="Leucine-binding protein" evidence="4">
    <location>
        <begin position="31"/>
        <end position="372"/>
    </location>
</feature>
<name>A0ABY6MNM9_9BURK</name>
<evidence type="ECO:0000313" key="5">
    <source>
        <dbReference type="EMBL" id="UZD54107.1"/>
    </source>
</evidence>
<feature type="signal peptide" evidence="3">
    <location>
        <begin position="1"/>
        <end position="28"/>
    </location>
</feature>
<evidence type="ECO:0000256" key="1">
    <source>
        <dbReference type="ARBA" id="ARBA00010062"/>
    </source>
</evidence>
<evidence type="ECO:0000256" key="2">
    <source>
        <dbReference type="ARBA" id="ARBA00022729"/>
    </source>
</evidence>
<protein>
    <submittedName>
        <fullName evidence="5">Branched-chain amino acid ABC transporter substrate-binding protein</fullName>
    </submittedName>
</protein>
<dbReference type="InterPro" id="IPR028082">
    <property type="entry name" value="Peripla_BP_I"/>
</dbReference>
<accession>A0ABY6MNM9</accession>
<organism evidence="5 6">
    <name type="scientific">Caldimonas aquatica</name>
    <dbReference type="NCBI Taxonomy" id="376175"/>
    <lineage>
        <taxon>Bacteria</taxon>
        <taxon>Pseudomonadati</taxon>
        <taxon>Pseudomonadota</taxon>
        <taxon>Betaproteobacteria</taxon>
        <taxon>Burkholderiales</taxon>
        <taxon>Sphaerotilaceae</taxon>
        <taxon>Caldimonas</taxon>
    </lineage>
</organism>
<dbReference type="EMBL" id="CP110257">
    <property type="protein sequence ID" value="UZD54107.1"/>
    <property type="molecule type" value="Genomic_DNA"/>
</dbReference>
<dbReference type="InterPro" id="IPR028081">
    <property type="entry name" value="Leu-bd"/>
</dbReference>
<sequence length="381" mass="39948">MFACAKKNVWGTVASLALAAMASAPALAQTTVKIGLSSPLSGAQTAHGQDNLAGAKLAVQELNAKPIQVGGKPVRFELVAEDDQADPRQGVQVAQKLVDSGVRFVVGPYNSGVTMPASRVYNDAGAIVATVASNPKITEQGFARLFRVGPSDTQLGANIATYAAKELKLKRVAIIDDRTAYGVGVADEFAREAKAQGLTIVGREYTSDKAIDFTAALTTLKAQNPEAIFFGGYAPQAGPMVRQMKSLGLNAKLLGGDTICSTETAKLAGNELVENNVWCTQGGALLDKATEGKAFIEKYRAANKRDPLTYAVSFYDAVHMIAQAMQKANSTDPAKVAQAISSGSYKGVAGTYAFDAKGNLKSSPVTVFTFRKGEPAPIASF</sequence>
<dbReference type="PANTHER" id="PTHR47151:SF2">
    <property type="entry name" value="AMINO ACID BINDING PROTEIN"/>
    <property type="match status" value="1"/>
</dbReference>
<keyword evidence="6" id="KW-1185">Reference proteome</keyword>
<evidence type="ECO:0000313" key="6">
    <source>
        <dbReference type="Proteomes" id="UP001163266"/>
    </source>
</evidence>
<proteinExistence type="inferred from homology"/>
<dbReference type="RefSeq" id="WP_264891676.1">
    <property type="nucleotide sequence ID" value="NZ_CP110257.1"/>
</dbReference>
<dbReference type="PANTHER" id="PTHR47151">
    <property type="entry name" value="LEU/ILE/VAL-BINDING ABC TRANSPORTER SUBUNIT"/>
    <property type="match status" value="1"/>
</dbReference>
<dbReference type="Proteomes" id="UP001163266">
    <property type="component" value="Chromosome"/>
</dbReference>
<evidence type="ECO:0000259" key="4">
    <source>
        <dbReference type="Pfam" id="PF13458"/>
    </source>
</evidence>